<proteinExistence type="predicted"/>
<dbReference type="SUPFAM" id="SSF52540">
    <property type="entry name" value="P-loop containing nucleoside triphosphate hydrolases"/>
    <property type="match status" value="1"/>
</dbReference>
<sequence>MGEGVSGADDSQLPALVVVSGPAGSGKTNLAHTIAQRLGVPAVVRDEIKKGMVLTAGQTVGQGWDELNMPTSDGRWRCCDGARPGAALFQVGAHQCVAAGVAEFCDLTVEL</sequence>
<reference evidence="2" key="1">
    <citation type="journal article" date="2019" name="Int. J. Syst. Evol. Microbiol.">
        <title>The Global Catalogue of Microorganisms (GCM) 10K type strain sequencing project: providing services to taxonomists for standard genome sequencing and annotation.</title>
        <authorList>
            <consortium name="The Broad Institute Genomics Platform"/>
            <consortium name="The Broad Institute Genome Sequencing Center for Infectious Disease"/>
            <person name="Wu L."/>
            <person name="Ma J."/>
        </authorList>
    </citation>
    <scope>NUCLEOTIDE SEQUENCE [LARGE SCALE GENOMIC DNA]</scope>
    <source>
        <strain evidence="2">CGMCC 4.7329</strain>
    </source>
</reference>
<dbReference type="Gene3D" id="3.40.50.300">
    <property type="entry name" value="P-loop containing nucleotide triphosphate hydrolases"/>
    <property type="match status" value="1"/>
</dbReference>
<evidence type="ECO:0000313" key="2">
    <source>
        <dbReference type="Proteomes" id="UP000658127"/>
    </source>
</evidence>
<evidence type="ECO:0000313" key="1">
    <source>
        <dbReference type="EMBL" id="GGN94029.1"/>
    </source>
</evidence>
<accession>A0ABQ2KVF2</accession>
<protein>
    <submittedName>
        <fullName evidence="1">Uncharacterized protein</fullName>
    </submittedName>
</protein>
<organism evidence="1 2">
    <name type="scientific">Nocardia rhizosphaerihabitans</name>
    <dbReference type="NCBI Taxonomy" id="1691570"/>
    <lineage>
        <taxon>Bacteria</taxon>
        <taxon>Bacillati</taxon>
        <taxon>Actinomycetota</taxon>
        <taxon>Actinomycetes</taxon>
        <taxon>Mycobacteriales</taxon>
        <taxon>Nocardiaceae</taxon>
        <taxon>Nocardia</taxon>
    </lineage>
</organism>
<dbReference type="EMBL" id="BMNE01000007">
    <property type="protein sequence ID" value="GGN94029.1"/>
    <property type="molecule type" value="Genomic_DNA"/>
</dbReference>
<gene>
    <name evidence="1" type="ORF">GCM10011610_56540</name>
</gene>
<keyword evidence="2" id="KW-1185">Reference proteome</keyword>
<comment type="caution">
    <text evidence="1">The sequence shown here is derived from an EMBL/GenBank/DDBJ whole genome shotgun (WGS) entry which is preliminary data.</text>
</comment>
<name>A0ABQ2KVF2_9NOCA</name>
<dbReference type="InterPro" id="IPR027417">
    <property type="entry name" value="P-loop_NTPase"/>
</dbReference>
<dbReference type="Proteomes" id="UP000658127">
    <property type="component" value="Unassembled WGS sequence"/>
</dbReference>